<reference evidence="1 2" key="1">
    <citation type="submission" date="2024-02" db="EMBL/GenBank/DDBJ databases">
        <title>Bacterial strain from lacustrine sediment.</title>
        <authorList>
            <person name="Petit C."/>
            <person name="Fadhlaoui K."/>
        </authorList>
    </citation>
    <scope>NUCLEOTIDE SEQUENCE [LARGE SCALE GENOMIC DNA]</scope>
    <source>
        <strain evidence="1 2">IPX-CK</strain>
    </source>
</reference>
<proteinExistence type="predicted"/>
<accession>A0ABZ3ERK5</accession>
<sequence>MDIYQKVRLKNKDKKEESDKLKLNCYHSPSPMNELCAFICAWEKKNILWSNDISGLADTKEIVLNHTLELQNRHIMRICRRYINDYAQEIKKHINMQREKSDNEDHKFNMEAVAGEFRKKLRDETGLSEKTIANYVIKVSYGSMSISKALAWSAYGDYIADNLRRNTNIKRNISIKEVPFQTEGTYEYLGKYFEFEEGDTYLQL</sequence>
<dbReference type="RefSeq" id="WP_342756429.1">
    <property type="nucleotide sequence ID" value="NZ_CP146256.1"/>
</dbReference>
<protein>
    <submittedName>
        <fullName evidence="1">Uncharacterized protein</fullName>
    </submittedName>
</protein>
<keyword evidence="2" id="KW-1185">Reference proteome</keyword>
<name>A0ABZ3ERK5_9FIRM</name>
<organism evidence="1 2">
    <name type="scientific">Kineothrix sedimenti</name>
    <dbReference type="NCBI Taxonomy" id="3123317"/>
    <lineage>
        <taxon>Bacteria</taxon>
        <taxon>Bacillati</taxon>
        <taxon>Bacillota</taxon>
        <taxon>Clostridia</taxon>
        <taxon>Lachnospirales</taxon>
        <taxon>Lachnospiraceae</taxon>
        <taxon>Kineothrix</taxon>
    </lineage>
</organism>
<dbReference type="EMBL" id="CP146256">
    <property type="protein sequence ID" value="XAH72816.1"/>
    <property type="molecule type" value="Genomic_DNA"/>
</dbReference>
<evidence type="ECO:0000313" key="2">
    <source>
        <dbReference type="Proteomes" id="UP001451571"/>
    </source>
</evidence>
<evidence type="ECO:0000313" key="1">
    <source>
        <dbReference type="EMBL" id="XAH72816.1"/>
    </source>
</evidence>
<gene>
    <name evidence="1" type="ORF">V6984_15050</name>
</gene>
<dbReference type="Proteomes" id="UP001451571">
    <property type="component" value="Chromosome"/>
</dbReference>